<keyword evidence="3" id="KW-1185">Reference proteome</keyword>
<dbReference type="SUPFAM" id="SSF53706">
    <property type="entry name" value="Formate dehydrogenase/DMSO reductase, domains 1-3"/>
    <property type="match status" value="1"/>
</dbReference>
<dbReference type="InterPro" id="IPR019546">
    <property type="entry name" value="TAT_signal_bac_arc"/>
</dbReference>
<accession>A0A238U6D9</accession>
<protein>
    <submittedName>
        <fullName evidence="2">Molybdopterin oxidoreductase, iron-sulfur binding subunit</fullName>
    </submittedName>
</protein>
<proteinExistence type="predicted"/>
<dbReference type="NCBIfam" id="TIGR01409">
    <property type="entry name" value="TAT_signal_seq"/>
    <property type="match status" value="1"/>
</dbReference>
<gene>
    <name evidence="2" type="ORF">TJEJU_0795</name>
</gene>
<dbReference type="PROSITE" id="PS51379">
    <property type="entry name" value="4FE4S_FER_2"/>
    <property type="match status" value="3"/>
</dbReference>
<dbReference type="InterPro" id="IPR017896">
    <property type="entry name" value="4Fe4S_Fe-S-bd"/>
</dbReference>
<dbReference type="PROSITE" id="PS51318">
    <property type="entry name" value="TAT"/>
    <property type="match status" value="1"/>
</dbReference>
<reference evidence="2 3" key="1">
    <citation type="submission" date="2017-07" db="EMBL/GenBank/DDBJ databases">
        <authorList>
            <person name="Sun Z.S."/>
            <person name="Albrecht U."/>
            <person name="Echele G."/>
            <person name="Lee C.C."/>
        </authorList>
    </citation>
    <scope>NUCLEOTIDE SEQUENCE [LARGE SCALE GENOMIC DNA]</scope>
    <source>
        <strain evidence="3">type strain: KCTC 22618</strain>
    </source>
</reference>
<dbReference type="PANTHER" id="PTHR42783">
    <property type="entry name" value="GLUTAMATE SYNTHASE [NADPH] SMALL CHAIN"/>
    <property type="match status" value="1"/>
</dbReference>
<dbReference type="PANTHER" id="PTHR42783:SF3">
    <property type="entry name" value="GLUTAMATE SYNTHASE [NADPH] SMALL CHAIN-RELATED"/>
    <property type="match status" value="1"/>
</dbReference>
<dbReference type="Gene3D" id="3.30.70.20">
    <property type="match status" value="2"/>
</dbReference>
<dbReference type="SUPFAM" id="SSF54862">
    <property type="entry name" value="4Fe-4S ferredoxins"/>
    <property type="match status" value="1"/>
</dbReference>
<dbReference type="EMBL" id="LT899436">
    <property type="protein sequence ID" value="SNR14566.1"/>
    <property type="molecule type" value="Genomic_DNA"/>
</dbReference>
<feature type="domain" description="4Fe-4S ferredoxin-type" evidence="1">
    <location>
        <begin position="926"/>
        <end position="955"/>
    </location>
</feature>
<feature type="domain" description="4Fe-4S ferredoxin-type" evidence="1">
    <location>
        <begin position="768"/>
        <end position="798"/>
    </location>
</feature>
<sequence length="1076" mass="118243">MASNKKYWQSVEELKDSSVVETLRGKEFVQELPTDEFLGDQETLENSSTSRRDFLKYVGFTTAAASLAACEGPVRQSIPYVIQPNDIIVGVADWYATTISDGFDFANVLVKTREGRPIQIMPNKEVGGTTTARVQASVLSLYDEKLRVKAPRKGETQISWADADKEIIAKLESLKASNGLVYLMTGTLASPSTEKVISDFIAKYPNVKHVVYDAVSESATADAFEAMYGKRALPNYDLSKAEVIASFGADFLGDWQGGYEKSYIEGRNVDSGKMSYHVQIEANMSLAGANADKRLVAKPSAQMHALVTLYNAITGASLPTQATPIDAQVKKLAKDLKKAGKKAVVLAGINDVNAQTIALAINKALGSIVIDTENVNLLRQGSDAKVAALVQDITSGKAKGLITYNVNPAYSIAGFGDAVKKLGFSVALSTQNDETAVTTQYTLPAPHNLESWGDVMATEGKYSLMQPTIAPIFSSRQVQDVLLKWSGATKNYYDTLKEFWSTNILNGASWNQALHDGIFIAPSPVAEAVVANEEVTTEEGDEETKGLSVAEAARTIAKVKGSEFELNLYTSVALGDGNQANNPWLQEFPDPITRASWDNYLTVSPADAKTLGFENPVKDNGAIDGNFAEITLGGQTLKVPVIIQPGQAQGSVGLALGYGRTQNLKEEMQVGVNAYPLYKDRNNVQLGVAIKNLGGWHKFACLQVQNTLAGRHDILREASLKDVNDRSLDPKHTWNKPFMVSYDHQEIEGSARKVDLWDEHDRSLGHHFNLSIDLSSCTGCGACVVACHAENNVPVVGKDEVRVGRDMHWLRIDRYYSSKVQNDATIDEFKAEFKAKLVEKYTALGNNADEAKKNAETEFHKFADQELERRYATEVLGLSKGDLFDALENPADNPQVTFQPMMCQHCNHAPCETVCPVAATSHGRQGQNQMAYNRCVGTRYCANNCPYRVRRFNWFNYADNQEFDFNMNNGYGKMVLNPDVTVRSRGVMEKCSMCIQMTQATILKAKREGRAVKKDEFQTACSQACSTGAMTFGDLNNSEDTVSKLKEDRRAFYVLDYIGTKPNVVYQVKVRNTNEA</sequence>
<dbReference type="RefSeq" id="WP_095069634.1">
    <property type="nucleotide sequence ID" value="NZ_LT899436.1"/>
</dbReference>
<dbReference type="NCBIfam" id="TIGR04519">
    <property type="entry name" value="MoCo_extend_TAT"/>
    <property type="match status" value="1"/>
</dbReference>
<dbReference type="KEGG" id="tje:TJEJU_0795"/>
<dbReference type="CDD" id="cd10551">
    <property type="entry name" value="PsrB"/>
    <property type="match status" value="1"/>
</dbReference>
<evidence type="ECO:0000313" key="2">
    <source>
        <dbReference type="EMBL" id="SNR14566.1"/>
    </source>
</evidence>
<dbReference type="InterPro" id="IPR006311">
    <property type="entry name" value="TAT_signal"/>
</dbReference>
<dbReference type="Pfam" id="PF13247">
    <property type="entry name" value="Fer4_11"/>
    <property type="match status" value="1"/>
</dbReference>
<dbReference type="OrthoDB" id="9779457at2"/>
<dbReference type="Proteomes" id="UP000215214">
    <property type="component" value="Chromosome TJEJU"/>
</dbReference>
<evidence type="ECO:0000259" key="1">
    <source>
        <dbReference type="PROSITE" id="PS51379"/>
    </source>
</evidence>
<dbReference type="Gene3D" id="3.40.50.740">
    <property type="match status" value="1"/>
</dbReference>
<evidence type="ECO:0000313" key="3">
    <source>
        <dbReference type="Proteomes" id="UP000215214"/>
    </source>
</evidence>
<dbReference type="AlphaFoldDB" id="A0A238U6D9"/>
<dbReference type="InterPro" id="IPR030948">
    <property type="entry name" value="TAT_var_transloc_signal_dom"/>
</dbReference>
<organism evidence="2 3">
    <name type="scientific">Tenacibaculum jejuense</name>
    <dbReference type="NCBI Taxonomy" id="584609"/>
    <lineage>
        <taxon>Bacteria</taxon>
        <taxon>Pseudomonadati</taxon>
        <taxon>Bacteroidota</taxon>
        <taxon>Flavobacteriia</taxon>
        <taxon>Flavobacteriales</taxon>
        <taxon>Flavobacteriaceae</taxon>
        <taxon>Tenacibaculum</taxon>
    </lineage>
</organism>
<name>A0A238U6D9_9FLAO</name>
<feature type="domain" description="4Fe-4S ferredoxin-type" evidence="1">
    <location>
        <begin position="894"/>
        <end position="925"/>
    </location>
</feature>